<feature type="transmembrane region" description="Helical" evidence="7">
    <location>
        <begin position="115"/>
        <end position="137"/>
    </location>
</feature>
<comment type="subcellular location">
    <subcellularLocation>
        <location evidence="1 7">Cell membrane</location>
        <topology evidence="1 7">Multi-pass membrane protein</topology>
    </subcellularLocation>
</comment>
<dbReference type="AlphaFoldDB" id="A0A231VGT7"/>
<feature type="transmembrane region" description="Helical" evidence="7">
    <location>
        <begin position="188"/>
        <end position="213"/>
    </location>
</feature>
<evidence type="ECO:0000256" key="1">
    <source>
        <dbReference type="ARBA" id="ARBA00004651"/>
    </source>
</evidence>
<dbReference type="InterPro" id="IPR000515">
    <property type="entry name" value="MetI-like"/>
</dbReference>
<evidence type="ECO:0000313" key="8">
    <source>
        <dbReference type="EMBL" id="OXT07347.1"/>
    </source>
</evidence>
<dbReference type="EMBL" id="NKHD01000022">
    <property type="protein sequence ID" value="OXT07347.1"/>
    <property type="molecule type" value="Genomic_DNA"/>
</dbReference>
<dbReference type="CDD" id="cd06261">
    <property type="entry name" value="TM_PBP2"/>
    <property type="match status" value="1"/>
</dbReference>
<keyword evidence="3" id="KW-1003">Cell membrane</keyword>
<feature type="transmembrane region" description="Helical" evidence="7">
    <location>
        <begin position="149"/>
        <end position="167"/>
    </location>
</feature>
<feature type="transmembrane region" description="Helical" evidence="7">
    <location>
        <begin position="248"/>
        <end position="267"/>
    </location>
</feature>
<dbReference type="SUPFAM" id="SSF161098">
    <property type="entry name" value="MetI-like"/>
    <property type="match status" value="1"/>
</dbReference>
<dbReference type="GeneID" id="93863040"/>
<keyword evidence="2 7" id="KW-0813">Transport</keyword>
<organism evidence="8 9">
    <name type="scientific">Thermoanaerobacterium thermosaccharolyticum</name>
    <name type="common">Clostridium thermosaccharolyticum</name>
    <dbReference type="NCBI Taxonomy" id="1517"/>
    <lineage>
        <taxon>Bacteria</taxon>
        <taxon>Bacillati</taxon>
        <taxon>Bacillota</taxon>
        <taxon>Clostridia</taxon>
        <taxon>Thermoanaerobacterales</taxon>
        <taxon>Thermoanaerobacteraceae</taxon>
        <taxon>Thermoanaerobacterium</taxon>
    </lineage>
</organism>
<comment type="caution">
    <text evidence="8">The sequence shown here is derived from an EMBL/GenBank/DDBJ whole genome shotgun (WGS) entry which is preliminary data.</text>
</comment>
<dbReference type="PROSITE" id="PS50928">
    <property type="entry name" value="ABC_TM1"/>
    <property type="match status" value="1"/>
</dbReference>
<dbReference type="OMA" id="IPFLYMP"/>
<accession>A0A231VGT7</accession>
<dbReference type="Pfam" id="PF00528">
    <property type="entry name" value="BPD_transp_1"/>
    <property type="match status" value="1"/>
</dbReference>
<feature type="transmembrane region" description="Helical" evidence="7">
    <location>
        <begin position="81"/>
        <end position="103"/>
    </location>
</feature>
<dbReference type="RefSeq" id="WP_013296704.1">
    <property type="nucleotide sequence ID" value="NZ_CP117248.1"/>
</dbReference>
<gene>
    <name evidence="8" type="ORF">CE561_08235</name>
</gene>
<evidence type="ECO:0000256" key="5">
    <source>
        <dbReference type="ARBA" id="ARBA00022989"/>
    </source>
</evidence>
<dbReference type="Proteomes" id="UP000215301">
    <property type="component" value="Unassembled WGS sequence"/>
</dbReference>
<feature type="transmembrane region" description="Helical" evidence="7">
    <location>
        <begin position="12"/>
        <end position="40"/>
    </location>
</feature>
<evidence type="ECO:0000313" key="9">
    <source>
        <dbReference type="Proteomes" id="UP000215301"/>
    </source>
</evidence>
<keyword evidence="6 7" id="KW-0472">Membrane</keyword>
<dbReference type="PANTHER" id="PTHR43744:SF3">
    <property type="entry name" value="LACTOSE TRANSPORT SYSTEM PERMEASE PROTEIN LACG"/>
    <property type="match status" value="1"/>
</dbReference>
<dbReference type="Gene3D" id="1.10.3720.10">
    <property type="entry name" value="MetI-like"/>
    <property type="match status" value="1"/>
</dbReference>
<evidence type="ECO:0000256" key="4">
    <source>
        <dbReference type="ARBA" id="ARBA00022692"/>
    </source>
</evidence>
<keyword evidence="4 7" id="KW-0812">Transmembrane</keyword>
<dbReference type="InterPro" id="IPR035906">
    <property type="entry name" value="MetI-like_sf"/>
</dbReference>
<evidence type="ECO:0000256" key="2">
    <source>
        <dbReference type="ARBA" id="ARBA00022448"/>
    </source>
</evidence>
<keyword evidence="5 7" id="KW-1133">Transmembrane helix</keyword>
<evidence type="ECO:0000256" key="3">
    <source>
        <dbReference type="ARBA" id="ARBA00022475"/>
    </source>
</evidence>
<dbReference type="PANTHER" id="PTHR43744">
    <property type="entry name" value="ABC TRANSPORTER PERMEASE PROTEIN MG189-RELATED-RELATED"/>
    <property type="match status" value="1"/>
</dbReference>
<sequence>MIMRKMNIKDIILITLKYAILILLLFVFIVPVLVVFFAAFKTNAEYASTGVLTLPSNFLNFKNFVAAFTEGHMLTGFKNTIIILIFSLAGSVLTGSMSAFVFSRFKSKISKVANALFLVATMIPMISTQVATFQIINALGLFNTRLAPIILYCGTDIVSIYIFLQFMENISVSLDESAIIDGANYFQVFFKIIFPLIRPAVATVLITKGVAIYNDFYIPFLYTPDQSLLTVSTALFAFKGPYGAHWEIISAGVILIMIPTLIIFLALQKQIYNGLVVGSVKE</sequence>
<proteinExistence type="inferred from homology"/>
<protein>
    <submittedName>
        <fullName evidence="8">Carbohydrate ABC transporter permease</fullName>
    </submittedName>
</protein>
<evidence type="ECO:0000256" key="7">
    <source>
        <dbReference type="RuleBase" id="RU363032"/>
    </source>
</evidence>
<name>A0A231VGT7_THETR</name>
<evidence type="ECO:0000256" key="6">
    <source>
        <dbReference type="ARBA" id="ARBA00023136"/>
    </source>
</evidence>
<dbReference type="GO" id="GO:0005886">
    <property type="term" value="C:plasma membrane"/>
    <property type="evidence" value="ECO:0007669"/>
    <property type="project" value="UniProtKB-SubCell"/>
</dbReference>
<comment type="similarity">
    <text evidence="7">Belongs to the binding-protein-dependent transport system permease family.</text>
</comment>
<reference evidence="8 9" key="1">
    <citation type="submission" date="2017-06" db="EMBL/GenBank/DDBJ databases">
        <title>Isolation and characterization of a thermophilic and butanogenic Thermoanaerobacterium thermosaccharolyticum M5 capable of efficient degradation of hemicellulose.</title>
        <authorList>
            <person name="Xin F."/>
            <person name="Jiang Y."/>
        </authorList>
    </citation>
    <scope>NUCLEOTIDE SEQUENCE [LARGE SCALE GENOMIC DNA]</scope>
    <source>
        <strain evidence="8 9">M5</strain>
    </source>
</reference>
<dbReference type="GO" id="GO:0055085">
    <property type="term" value="P:transmembrane transport"/>
    <property type="evidence" value="ECO:0007669"/>
    <property type="project" value="InterPro"/>
</dbReference>